<dbReference type="EMBL" id="CM018035">
    <property type="protein sequence ID" value="KAA8542874.1"/>
    <property type="molecule type" value="Genomic_DNA"/>
</dbReference>
<feature type="compositionally biased region" description="Basic and acidic residues" evidence="1">
    <location>
        <begin position="57"/>
        <end position="67"/>
    </location>
</feature>
<proteinExistence type="predicted"/>
<protein>
    <submittedName>
        <fullName evidence="2">Uncharacterized protein</fullName>
    </submittedName>
</protein>
<dbReference type="AlphaFoldDB" id="A0A5J5BJG7"/>
<reference evidence="2 3" key="1">
    <citation type="submission" date="2019-09" db="EMBL/GenBank/DDBJ databases">
        <title>A chromosome-level genome assembly of the Chinese tupelo Nyssa sinensis.</title>
        <authorList>
            <person name="Yang X."/>
            <person name="Kang M."/>
            <person name="Yang Y."/>
            <person name="Xiong H."/>
            <person name="Wang M."/>
            <person name="Zhang Z."/>
            <person name="Wang Z."/>
            <person name="Wu H."/>
            <person name="Ma T."/>
            <person name="Liu J."/>
            <person name="Xi Z."/>
        </authorList>
    </citation>
    <scope>NUCLEOTIDE SEQUENCE [LARGE SCALE GENOMIC DNA]</scope>
    <source>
        <strain evidence="2">J267</strain>
        <tissue evidence="2">Leaf</tissue>
    </source>
</reference>
<accession>A0A5J5BJG7</accession>
<name>A0A5J5BJG7_9ASTE</name>
<evidence type="ECO:0000313" key="2">
    <source>
        <dbReference type="EMBL" id="KAA8542874.1"/>
    </source>
</evidence>
<organism evidence="2 3">
    <name type="scientific">Nyssa sinensis</name>
    <dbReference type="NCBI Taxonomy" id="561372"/>
    <lineage>
        <taxon>Eukaryota</taxon>
        <taxon>Viridiplantae</taxon>
        <taxon>Streptophyta</taxon>
        <taxon>Embryophyta</taxon>
        <taxon>Tracheophyta</taxon>
        <taxon>Spermatophyta</taxon>
        <taxon>Magnoliopsida</taxon>
        <taxon>eudicotyledons</taxon>
        <taxon>Gunneridae</taxon>
        <taxon>Pentapetalae</taxon>
        <taxon>asterids</taxon>
        <taxon>Cornales</taxon>
        <taxon>Nyssaceae</taxon>
        <taxon>Nyssa</taxon>
    </lineage>
</organism>
<keyword evidence="3" id="KW-1185">Reference proteome</keyword>
<dbReference type="Proteomes" id="UP000325577">
    <property type="component" value="Linkage Group LG12"/>
</dbReference>
<sequence>MSSVGEITSMIACKPEQRTATAVKGESPVELLLGRGGPNSHSGWLSPRHLGCSEGQKQQRDVEHEQSRAEKRWSYIKTITYGDAEEIFGLLKAYWLKNSPSKDISIKGSQSLHR</sequence>
<evidence type="ECO:0000256" key="1">
    <source>
        <dbReference type="SAM" id="MobiDB-lite"/>
    </source>
</evidence>
<gene>
    <name evidence="2" type="ORF">F0562_024026</name>
</gene>
<feature type="region of interest" description="Disordered" evidence="1">
    <location>
        <begin position="36"/>
        <end position="67"/>
    </location>
</feature>
<evidence type="ECO:0000313" key="3">
    <source>
        <dbReference type="Proteomes" id="UP000325577"/>
    </source>
</evidence>